<sequence length="212" mass="23464">MEWRLEKIVMEKMERWGECFLEPCLRGREGEAAVGGEGHLLSQEEEWELWGFWEGIFVNFVDGVERRIGRTGRAGKSGLATAFFSEKNAPLAKDLVERMKQANQEIPTWLKEYAETTYMSANGRSKRSVGNIFAGYDYRSGDVDGGNGYFSSHYANSTTGSVYPFSAPDTSQFAPYDVPVGADVTGFSNNSFDAGSNSYGNDYGSVVATGWD</sequence>
<dbReference type="AlphaFoldDB" id="A0AAD1Z019"/>
<reference evidence="1" key="1">
    <citation type="submission" date="2023-05" db="EMBL/GenBank/DDBJ databases">
        <authorList>
            <person name="Huff M."/>
        </authorList>
    </citation>
    <scope>NUCLEOTIDE SEQUENCE</scope>
</reference>
<dbReference type="Proteomes" id="UP000834106">
    <property type="component" value="Chromosome 4"/>
</dbReference>
<dbReference type="EMBL" id="OU503039">
    <property type="protein sequence ID" value="CAI9758961.1"/>
    <property type="molecule type" value="Genomic_DNA"/>
</dbReference>
<evidence type="ECO:0000313" key="2">
    <source>
        <dbReference type="Proteomes" id="UP000834106"/>
    </source>
</evidence>
<evidence type="ECO:0000313" key="1">
    <source>
        <dbReference type="EMBL" id="CAI9758961.1"/>
    </source>
</evidence>
<keyword evidence="2" id="KW-1185">Reference proteome</keyword>
<organism evidence="1 2">
    <name type="scientific">Fraxinus pennsylvanica</name>
    <dbReference type="NCBI Taxonomy" id="56036"/>
    <lineage>
        <taxon>Eukaryota</taxon>
        <taxon>Viridiplantae</taxon>
        <taxon>Streptophyta</taxon>
        <taxon>Embryophyta</taxon>
        <taxon>Tracheophyta</taxon>
        <taxon>Spermatophyta</taxon>
        <taxon>Magnoliopsida</taxon>
        <taxon>eudicotyledons</taxon>
        <taxon>Gunneridae</taxon>
        <taxon>Pentapetalae</taxon>
        <taxon>asterids</taxon>
        <taxon>lamiids</taxon>
        <taxon>Lamiales</taxon>
        <taxon>Oleaceae</taxon>
        <taxon>Oleeae</taxon>
        <taxon>Fraxinus</taxon>
    </lineage>
</organism>
<gene>
    <name evidence="1" type="ORF">FPE_LOCUS6391</name>
</gene>
<proteinExistence type="predicted"/>
<dbReference type="SUPFAM" id="SSF52540">
    <property type="entry name" value="P-loop containing nucleoside triphosphate hydrolases"/>
    <property type="match status" value="1"/>
</dbReference>
<dbReference type="Gene3D" id="3.40.50.300">
    <property type="entry name" value="P-loop containing nucleotide triphosphate hydrolases"/>
    <property type="match status" value="1"/>
</dbReference>
<dbReference type="InterPro" id="IPR027417">
    <property type="entry name" value="P-loop_NTPase"/>
</dbReference>
<name>A0AAD1Z019_9LAMI</name>
<protein>
    <submittedName>
        <fullName evidence="1">Uncharacterized protein</fullName>
    </submittedName>
</protein>
<accession>A0AAD1Z019</accession>